<proteinExistence type="predicted"/>
<accession>A0A9D4JY89</accession>
<keyword evidence="3" id="KW-1185">Reference proteome</keyword>
<dbReference type="EMBL" id="JAIWYP010000005">
    <property type="protein sequence ID" value="KAH3827494.1"/>
    <property type="molecule type" value="Genomic_DNA"/>
</dbReference>
<reference evidence="2" key="2">
    <citation type="submission" date="2020-11" db="EMBL/GenBank/DDBJ databases">
        <authorList>
            <person name="McCartney M.A."/>
            <person name="Auch B."/>
            <person name="Kono T."/>
            <person name="Mallez S."/>
            <person name="Becker A."/>
            <person name="Gohl D.M."/>
            <person name="Silverstein K.A.T."/>
            <person name="Koren S."/>
            <person name="Bechman K.B."/>
            <person name="Herman A."/>
            <person name="Abrahante J.E."/>
            <person name="Garbe J."/>
        </authorList>
    </citation>
    <scope>NUCLEOTIDE SEQUENCE</scope>
    <source>
        <strain evidence="2">Duluth1</strain>
        <tissue evidence="2">Whole animal</tissue>
    </source>
</reference>
<protein>
    <submittedName>
        <fullName evidence="2">Uncharacterized protein</fullName>
    </submittedName>
</protein>
<evidence type="ECO:0000256" key="1">
    <source>
        <dbReference type="SAM" id="MobiDB-lite"/>
    </source>
</evidence>
<reference evidence="2" key="1">
    <citation type="journal article" date="2019" name="bioRxiv">
        <title>The Genome of the Zebra Mussel, Dreissena polymorpha: A Resource for Invasive Species Research.</title>
        <authorList>
            <person name="McCartney M.A."/>
            <person name="Auch B."/>
            <person name="Kono T."/>
            <person name="Mallez S."/>
            <person name="Zhang Y."/>
            <person name="Obille A."/>
            <person name="Becker A."/>
            <person name="Abrahante J.E."/>
            <person name="Garbe J."/>
            <person name="Badalamenti J.P."/>
            <person name="Herman A."/>
            <person name="Mangelson H."/>
            <person name="Liachko I."/>
            <person name="Sullivan S."/>
            <person name="Sone E.D."/>
            <person name="Koren S."/>
            <person name="Silverstein K.A.T."/>
            <person name="Beckman K.B."/>
            <person name="Gohl D.M."/>
        </authorList>
    </citation>
    <scope>NUCLEOTIDE SEQUENCE</scope>
    <source>
        <strain evidence="2">Duluth1</strain>
        <tissue evidence="2">Whole animal</tissue>
    </source>
</reference>
<sequence length="64" mass="7346">MLFTGSFHDCLHGSRIAENQSYRPHPEAKVVPNPRPKSLEPYAIPRGLRERKVDLCHTSFVETE</sequence>
<name>A0A9D4JY89_DREPO</name>
<evidence type="ECO:0000313" key="3">
    <source>
        <dbReference type="Proteomes" id="UP000828390"/>
    </source>
</evidence>
<dbReference type="Proteomes" id="UP000828390">
    <property type="component" value="Unassembled WGS sequence"/>
</dbReference>
<organism evidence="2 3">
    <name type="scientific">Dreissena polymorpha</name>
    <name type="common">Zebra mussel</name>
    <name type="synonym">Mytilus polymorpha</name>
    <dbReference type="NCBI Taxonomy" id="45954"/>
    <lineage>
        <taxon>Eukaryota</taxon>
        <taxon>Metazoa</taxon>
        <taxon>Spiralia</taxon>
        <taxon>Lophotrochozoa</taxon>
        <taxon>Mollusca</taxon>
        <taxon>Bivalvia</taxon>
        <taxon>Autobranchia</taxon>
        <taxon>Heteroconchia</taxon>
        <taxon>Euheterodonta</taxon>
        <taxon>Imparidentia</taxon>
        <taxon>Neoheterodontei</taxon>
        <taxon>Myida</taxon>
        <taxon>Dreissenoidea</taxon>
        <taxon>Dreissenidae</taxon>
        <taxon>Dreissena</taxon>
    </lineage>
</organism>
<comment type="caution">
    <text evidence="2">The sequence shown here is derived from an EMBL/GenBank/DDBJ whole genome shotgun (WGS) entry which is preliminary data.</text>
</comment>
<evidence type="ECO:0000313" key="2">
    <source>
        <dbReference type="EMBL" id="KAH3827494.1"/>
    </source>
</evidence>
<dbReference type="AlphaFoldDB" id="A0A9D4JY89"/>
<gene>
    <name evidence="2" type="ORF">DPMN_129429</name>
</gene>
<feature type="region of interest" description="Disordered" evidence="1">
    <location>
        <begin position="19"/>
        <end position="41"/>
    </location>
</feature>